<organism evidence="1 2">
    <name type="scientific">Smallanthus sonchifolius</name>
    <dbReference type="NCBI Taxonomy" id="185202"/>
    <lineage>
        <taxon>Eukaryota</taxon>
        <taxon>Viridiplantae</taxon>
        <taxon>Streptophyta</taxon>
        <taxon>Embryophyta</taxon>
        <taxon>Tracheophyta</taxon>
        <taxon>Spermatophyta</taxon>
        <taxon>Magnoliopsida</taxon>
        <taxon>eudicotyledons</taxon>
        <taxon>Gunneridae</taxon>
        <taxon>Pentapetalae</taxon>
        <taxon>asterids</taxon>
        <taxon>campanulids</taxon>
        <taxon>Asterales</taxon>
        <taxon>Asteraceae</taxon>
        <taxon>Asteroideae</taxon>
        <taxon>Heliantheae alliance</taxon>
        <taxon>Millerieae</taxon>
        <taxon>Smallanthus</taxon>
    </lineage>
</organism>
<protein>
    <submittedName>
        <fullName evidence="1">Uncharacterized protein</fullName>
    </submittedName>
</protein>
<reference evidence="2" key="1">
    <citation type="journal article" date="2022" name="Mol. Ecol. Resour.">
        <title>The genomes of chicory, endive, great burdock and yacon provide insights into Asteraceae palaeo-polyploidization history and plant inulin production.</title>
        <authorList>
            <person name="Fan W."/>
            <person name="Wang S."/>
            <person name="Wang H."/>
            <person name="Wang A."/>
            <person name="Jiang F."/>
            <person name="Liu H."/>
            <person name="Zhao H."/>
            <person name="Xu D."/>
            <person name="Zhang Y."/>
        </authorList>
    </citation>
    <scope>NUCLEOTIDE SEQUENCE [LARGE SCALE GENOMIC DNA]</scope>
    <source>
        <strain evidence="2">cv. Yunnan</strain>
    </source>
</reference>
<dbReference type="Proteomes" id="UP001056120">
    <property type="component" value="Linkage Group LG09"/>
</dbReference>
<evidence type="ECO:0000313" key="1">
    <source>
        <dbReference type="EMBL" id="KAI3805299.1"/>
    </source>
</evidence>
<name>A0ACB9IAL4_9ASTR</name>
<dbReference type="EMBL" id="CM042026">
    <property type="protein sequence ID" value="KAI3805299.1"/>
    <property type="molecule type" value="Genomic_DNA"/>
</dbReference>
<comment type="caution">
    <text evidence="1">The sequence shown here is derived from an EMBL/GenBank/DDBJ whole genome shotgun (WGS) entry which is preliminary data.</text>
</comment>
<accession>A0ACB9IAL4</accession>
<keyword evidence="2" id="KW-1185">Reference proteome</keyword>
<evidence type="ECO:0000313" key="2">
    <source>
        <dbReference type="Proteomes" id="UP001056120"/>
    </source>
</evidence>
<proteinExistence type="predicted"/>
<gene>
    <name evidence="1" type="ORF">L1987_27537</name>
</gene>
<sequence>MWRVYDRVELIVVVAPETSGPRPIVMQTQPLHAEPTSGSSLASVRTACGPFAGKRRVGVEAAESAVRESP</sequence>
<reference evidence="1 2" key="2">
    <citation type="journal article" date="2022" name="Mol. Ecol. Resour.">
        <title>The genomes of chicory, endive, great burdock and yacon provide insights into Asteraceae paleo-polyploidization history and plant inulin production.</title>
        <authorList>
            <person name="Fan W."/>
            <person name="Wang S."/>
            <person name="Wang H."/>
            <person name="Wang A."/>
            <person name="Jiang F."/>
            <person name="Liu H."/>
            <person name="Zhao H."/>
            <person name="Xu D."/>
            <person name="Zhang Y."/>
        </authorList>
    </citation>
    <scope>NUCLEOTIDE SEQUENCE [LARGE SCALE GENOMIC DNA]</scope>
    <source>
        <strain evidence="2">cv. Yunnan</strain>
        <tissue evidence="1">Leaves</tissue>
    </source>
</reference>